<accession>A0A1I5QVQ4</accession>
<name>A0A1I5QVQ4_9GAMM</name>
<dbReference type="RefSeq" id="WP_175526600.1">
    <property type="nucleotide sequence ID" value="NZ_FOXM01000003.1"/>
</dbReference>
<dbReference type="AlphaFoldDB" id="A0A1I5QVQ4"/>
<keyword evidence="1" id="KW-0732">Signal</keyword>
<dbReference type="EMBL" id="FOXM01000003">
    <property type="protein sequence ID" value="SFP50312.1"/>
    <property type="molecule type" value="Genomic_DNA"/>
</dbReference>
<evidence type="ECO:0000256" key="1">
    <source>
        <dbReference type="SAM" id="SignalP"/>
    </source>
</evidence>
<dbReference type="Proteomes" id="UP000243084">
    <property type="component" value="Unassembled WGS sequence"/>
</dbReference>
<feature type="signal peptide" evidence="1">
    <location>
        <begin position="1"/>
        <end position="21"/>
    </location>
</feature>
<evidence type="ECO:0000313" key="2">
    <source>
        <dbReference type="EMBL" id="SFP50312.1"/>
    </source>
</evidence>
<sequence length="56" mass="5999">MKTRKLIYLTLFSACTTLSPALLPVGQPALLAQADSCQRCSAQFVAPSISLGQLFQ</sequence>
<evidence type="ECO:0000313" key="3">
    <source>
        <dbReference type="Proteomes" id="UP000243084"/>
    </source>
</evidence>
<feature type="chain" id="PRO_5017477253" description="Lipoprotein" evidence="1">
    <location>
        <begin position="22"/>
        <end position="56"/>
    </location>
</feature>
<proteinExistence type="predicted"/>
<gene>
    <name evidence="2" type="ORF">SAMN05216229_10320</name>
</gene>
<organism evidence="2 3">
    <name type="scientific">Geopseudomonas sagittaria</name>
    <dbReference type="NCBI Taxonomy" id="1135990"/>
    <lineage>
        <taxon>Bacteria</taxon>
        <taxon>Pseudomonadati</taxon>
        <taxon>Pseudomonadota</taxon>
        <taxon>Gammaproteobacteria</taxon>
        <taxon>Pseudomonadales</taxon>
        <taxon>Pseudomonadaceae</taxon>
        <taxon>Geopseudomonas</taxon>
    </lineage>
</organism>
<evidence type="ECO:0008006" key="4">
    <source>
        <dbReference type="Google" id="ProtNLM"/>
    </source>
</evidence>
<protein>
    <recommendedName>
        <fullName evidence="4">Lipoprotein</fullName>
    </recommendedName>
</protein>
<keyword evidence="3" id="KW-1185">Reference proteome</keyword>
<reference evidence="3" key="1">
    <citation type="submission" date="2016-10" db="EMBL/GenBank/DDBJ databases">
        <authorList>
            <person name="Varghese N."/>
            <person name="Submissions S."/>
        </authorList>
    </citation>
    <scope>NUCLEOTIDE SEQUENCE [LARGE SCALE GENOMIC DNA]</scope>
    <source>
        <strain evidence="3">JCM 18195</strain>
    </source>
</reference>